<dbReference type="Pfam" id="PF07683">
    <property type="entry name" value="CobW_C"/>
    <property type="match status" value="1"/>
</dbReference>
<evidence type="ECO:0000256" key="5">
    <source>
        <dbReference type="ARBA" id="ARBA00045658"/>
    </source>
</evidence>
<dbReference type="Pfam" id="PF02492">
    <property type="entry name" value="cobW"/>
    <property type="match status" value="1"/>
</dbReference>
<dbReference type="Gene3D" id="3.40.50.300">
    <property type="entry name" value="P-loop containing nucleotide triphosphate hydrolases"/>
    <property type="match status" value="1"/>
</dbReference>
<comment type="similarity">
    <text evidence="4">Belongs to the SIMIBI class G3E GTPase family. ZNG1 subfamily.</text>
</comment>
<dbReference type="Gene3D" id="3.30.1220.10">
    <property type="entry name" value="CobW-like, C-terminal domain"/>
    <property type="match status" value="1"/>
</dbReference>
<dbReference type="NCBIfam" id="TIGR02475">
    <property type="entry name" value="CobW"/>
    <property type="match status" value="1"/>
</dbReference>
<dbReference type="SMART" id="SM00833">
    <property type="entry name" value="CobW_C"/>
    <property type="match status" value="1"/>
</dbReference>
<proteinExistence type="inferred from homology"/>
<accession>A0ABS6J6W5</accession>
<dbReference type="PANTHER" id="PTHR13748:SF62">
    <property type="entry name" value="COBW DOMAIN-CONTAINING PROTEIN"/>
    <property type="match status" value="1"/>
</dbReference>
<dbReference type="RefSeq" id="WP_161763057.1">
    <property type="nucleotide sequence ID" value="NZ_JAAATX020000009.1"/>
</dbReference>
<reference evidence="8 9" key="1">
    <citation type="submission" date="2021-06" db="EMBL/GenBank/DDBJ databases">
        <title>Rhodobacteraceae bacterium strain HSP-20.</title>
        <authorList>
            <person name="Chen W.-M."/>
        </authorList>
    </citation>
    <scope>NUCLEOTIDE SEQUENCE [LARGE SCALE GENOMIC DNA]</scope>
    <source>
        <strain evidence="8 9">HSP-20</strain>
    </source>
</reference>
<dbReference type="SUPFAM" id="SSF52540">
    <property type="entry name" value="P-loop containing nucleoside triphosphate hydrolases"/>
    <property type="match status" value="1"/>
</dbReference>
<evidence type="ECO:0000256" key="4">
    <source>
        <dbReference type="ARBA" id="ARBA00034320"/>
    </source>
</evidence>
<comment type="catalytic activity">
    <reaction evidence="6">
        <text>GTP + H2O = GDP + phosphate + H(+)</text>
        <dbReference type="Rhea" id="RHEA:19669"/>
        <dbReference type="ChEBI" id="CHEBI:15377"/>
        <dbReference type="ChEBI" id="CHEBI:15378"/>
        <dbReference type="ChEBI" id="CHEBI:37565"/>
        <dbReference type="ChEBI" id="CHEBI:43474"/>
        <dbReference type="ChEBI" id="CHEBI:58189"/>
    </reaction>
    <physiologicalReaction direction="left-to-right" evidence="6">
        <dbReference type="Rhea" id="RHEA:19670"/>
    </physiologicalReaction>
</comment>
<sequence>MTDLTKIPVTVITGFLGAGKTTLIRHLMQNPQGKRLAILVNEFGTMGVDGDILKSCADESCPAENIVELANGCICCTVADDFIPTIEALMALPQRPDHILIETSGLALPKPLLKAFDWPAIRSKITVDGVVALADAEAVAAGRFAPDVAAVDAQRAADASIDHETPLSEVFEDQISCADIVLLSKADLAGDAGLAAARAAIEAEMPRRVPILAMTDGVIDPRVILGLQAAAEDDLAARPSHHDGHDDHEHDDFASVVIDLPEVVDVEELVARIQRLARDRHILRVKGYVAVQGKPMRLLVQAVGERVRHQFDRPWAAMPRQSRLVVIAEYHDIDPAAIRTVLGG</sequence>
<comment type="caution">
    <text evidence="8">The sequence shown here is derived from an EMBL/GenBank/DDBJ whole genome shotgun (WGS) entry which is preliminary data.</text>
</comment>
<protein>
    <submittedName>
        <fullName evidence="8">Cobalamin biosynthesis protein CobW</fullName>
    </submittedName>
</protein>
<keyword evidence="2" id="KW-0378">Hydrolase</keyword>
<dbReference type="InterPro" id="IPR036627">
    <property type="entry name" value="CobW-likC_sf"/>
</dbReference>
<organism evidence="8 9">
    <name type="scientific">Paragemmobacter amnigenus</name>
    <dbReference type="NCBI Taxonomy" id="2852097"/>
    <lineage>
        <taxon>Bacteria</taxon>
        <taxon>Pseudomonadati</taxon>
        <taxon>Pseudomonadota</taxon>
        <taxon>Alphaproteobacteria</taxon>
        <taxon>Rhodobacterales</taxon>
        <taxon>Paracoccaceae</taxon>
        <taxon>Paragemmobacter</taxon>
    </lineage>
</organism>
<evidence type="ECO:0000256" key="6">
    <source>
        <dbReference type="ARBA" id="ARBA00049117"/>
    </source>
</evidence>
<dbReference type="CDD" id="cd03112">
    <property type="entry name" value="CobW-like"/>
    <property type="match status" value="1"/>
</dbReference>
<dbReference type="SUPFAM" id="SSF90002">
    <property type="entry name" value="Hypothetical protein YjiA, C-terminal domain"/>
    <property type="match status" value="1"/>
</dbReference>
<dbReference type="InterPro" id="IPR003495">
    <property type="entry name" value="CobW/HypB/UreG_nucleotide-bd"/>
</dbReference>
<evidence type="ECO:0000256" key="1">
    <source>
        <dbReference type="ARBA" id="ARBA00022741"/>
    </source>
</evidence>
<gene>
    <name evidence="8" type="primary">cobW</name>
    <name evidence="8" type="ORF">GU927_013980</name>
</gene>
<keyword evidence="3" id="KW-0143">Chaperone</keyword>
<dbReference type="InterPro" id="IPR011629">
    <property type="entry name" value="CobW-like_C"/>
</dbReference>
<feature type="domain" description="CobW C-terminal" evidence="7">
    <location>
        <begin position="253"/>
        <end position="342"/>
    </location>
</feature>
<name>A0ABS6J6W5_9RHOB</name>
<evidence type="ECO:0000313" key="8">
    <source>
        <dbReference type="EMBL" id="MBU9698956.1"/>
    </source>
</evidence>
<keyword evidence="9" id="KW-1185">Reference proteome</keyword>
<dbReference type="InterPro" id="IPR012824">
    <property type="entry name" value="CobW"/>
</dbReference>
<dbReference type="InterPro" id="IPR027417">
    <property type="entry name" value="P-loop_NTPase"/>
</dbReference>
<dbReference type="Proteomes" id="UP000731907">
    <property type="component" value="Unassembled WGS sequence"/>
</dbReference>
<evidence type="ECO:0000256" key="2">
    <source>
        <dbReference type="ARBA" id="ARBA00022801"/>
    </source>
</evidence>
<evidence type="ECO:0000256" key="3">
    <source>
        <dbReference type="ARBA" id="ARBA00023186"/>
    </source>
</evidence>
<comment type="function">
    <text evidence="5">Zinc chaperone that directly transfers zinc cofactor to target proteins, thereby activating them. Zinc is transferred from the CXCC motif in the GTPase domain to the zinc binding site in target proteins in a process requiring GTP hydrolysis.</text>
</comment>
<dbReference type="InterPro" id="IPR051316">
    <property type="entry name" value="Zinc-reg_GTPase_activator"/>
</dbReference>
<dbReference type="PANTHER" id="PTHR13748">
    <property type="entry name" value="COBW-RELATED"/>
    <property type="match status" value="1"/>
</dbReference>
<evidence type="ECO:0000313" key="9">
    <source>
        <dbReference type="Proteomes" id="UP000731907"/>
    </source>
</evidence>
<dbReference type="EMBL" id="JAAATX020000009">
    <property type="protein sequence ID" value="MBU9698956.1"/>
    <property type="molecule type" value="Genomic_DNA"/>
</dbReference>
<keyword evidence="1" id="KW-0547">Nucleotide-binding</keyword>
<evidence type="ECO:0000259" key="7">
    <source>
        <dbReference type="SMART" id="SM00833"/>
    </source>
</evidence>